<reference evidence="2" key="1">
    <citation type="journal article" date="2019" name="Int. J. Syst. Evol. Microbiol.">
        <title>The Global Catalogue of Microorganisms (GCM) 10K type strain sequencing project: providing services to taxonomists for standard genome sequencing and annotation.</title>
        <authorList>
            <consortium name="The Broad Institute Genomics Platform"/>
            <consortium name="The Broad Institute Genome Sequencing Center for Infectious Disease"/>
            <person name="Wu L."/>
            <person name="Ma J."/>
        </authorList>
    </citation>
    <scope>NUCLEOTIDE SEQUENCE [LARGE SCALE GENOMIC DNA]</scope>
    <source>
        <strain evidence="2">CCUG 50349</strain>
    </source>
</reference>
<dbReference type="EMBL" id="JBHSGW010000009">
    <property type="protein sequence ID" value="MFC4739831.1"/>
    <property type="molecule type" value="Genomic_DNA"/>
</dbReference>
<keyword evidence="2" id="KW-1185">Reference proteome</keyword>
<dbReference type="RefSeq" id="WP_379740020.1">
    <property type="nucleotide sequence ID" value="NZ_JBHSGW010000009.1"/>
</dbReference>
<dbReference type="Proteomes" id="UP001595885">
    <property type="component" value="Unassembled WGS sequence"/>
</dbReference>
<organism evidence="1 2">
    <name type="scientific">Flavobacterium ponti</name>
    <dbReference type="NCBI Taxonomy" id="665133"/>
    <lineage>
        <taxon>Bacteria</taxon>
        <taxon>Pseudomonadati</taxon>
        <taxon>Bacteroidota</taxon>
        <taxon>Flavobacteriia</taxon>
        <taxon>Flavobacteriales</taxon>
        <taxon>Flavobacteriaceae</taxon>
        <taxon>Flavobacterium</taxon>
    </lineage>
</organism>
<comment type="caution">
    <text evidence="1">The sequence shown here is derived from an EMBL/GenBank/DDBJ whole genome shotgun (WGS) entry which is preliminary data.</text>
</comment>
<proteinExistence type="predicted"/>
<gene>
    <name evidence="1" type="ORF">ACFO3U_07480</name>
</gene>
<protein>
    <submittedName>
        <fullName evidence="1">Uncharacterized protein</fullName>
    </submittedName>
</protein>
<evidence type="ECO:0000313" key="1">
    <source>
        <dbReference type="EMBL" id="MFC4739831.1"/>
    </source>
</evidence>
<sequence length="85" mass="10299">MQINEEYEIRFLDNILTEYFFYFTDNETNCYNSAKFTILKNITNLNQIEFKDFTYGDNINLDYPYANQIDIPIYLTKVNLTLIRQ</sequence>
<evidence type="ECO:0000313" key="2">
    <source>
        <dbReference type="Proteomes" id="UP001595885"/>
    </source>
</evidence>
<accession>A0ABV9P5F9</accession>
<name>A0ABV9P5F9_9FLAO</name>